<dbReference type="RefSeq" id="WP_251839343.1">
    <property type="nucleotide sequence ID" value="NZ_JACSPO010000003.1"/>
</dbReference>
<evidence type="ECO:0000259" key="2">
    <source>
        <dbReference type="Pfam" id="PF00582"/>
    </source>
</evidence>
<accession>A0ABR8Z231</accession>
<dbReference type="PRINTS" id="PR01438">
    <property type="entry name" value="UNVRSLSTRESS"/>
</dbReference>
<proteinExistence type="inferred from homology"/>
<dbReference type="Proteomes" id="UP000661894">
    <property type="component" value="Unassembled WGS sequence"/>
</dbReference>
<dbReference type="PANTHER" id="PTHR46268:SF6">
    <property type="entry name" value="UNIVERSAL STRESS PROTEIN UP12"/>
    <property type="match status" value="1"/>
</dbReference>
<dbReference type="PANTHER" id="PTHR46268">
    <property type="entry name" value="STRESS RESPONSE PROTEIN NHAX"/>
    <property type="match status" value="1"/>
</dbReference>
<gene>
    <name evidence="3" type="ORF">H9624_07785</name>
</gene>
<dbReference type="InterPro" id="IPR006015">
    <property type="entry name" value="Universal_stress_UspA"/>
</dbReference>
<dbReference type="InterPro" id="IPR006016">
    <property type="entry name" value="UspA"/>
</dbReference>
<feature type="domain" description="UspA" evidence="2">
    <location>
        <begin position="151"/>
        <end position="287"/>
    </location>
</feature>
<evidence type="ECO:0000313" key="4">
    <source>
        <dbReference type="Proteomes" id="UP000661894"/>
    </source>
</evidence>
<evidence type="ECO:0000313" key="3">
    <source>
        <dbReference type="EMBL" id="MBD8062222.1"/>
    </source>
</evidence>
<evidence type="ECO:0000256" key="1">
    <source>
        <dbReference type="ARBA" id="ARBA00008791"/>
    </source>
</evidence>
<dbReference type="Pfam" id="PF00582">
    <property type="entry name" value="Usp"/>
    <property type="match status" value="2"/>
</dbReference>
<dbReference type="Gene3D" id="3.40.50.620">
    <property type="entry name" value="HUPs"/>
    <property type="match status" value="2"/>
</dbReference>
<feature type="domain" description="UspA" evidence="2">
    <location>
        <begin position="9"/>
        <end position="144"/>
    </location>
</feature>
<protein>
    <submittedName>
        <fullName evidence="3">Universal stress protein</fullName>
    </submittedName>
</protein>
<dbReference type="SUPFAM" id="SSF52402">
    <property type="entry name" value="Adenine nucleotide alpha hydrolases-like"/>
    <property type="match status" value="2"/>
</dbReference>
<organism evidence="3 4">
    <name type="scientific">Oceanitalea stevensii</name>
    <dbReference type="NCBI Taxonomy" id="2763072"/>
    <lineage>
        <taxon>Bacteria</taxon>
        <taxon>Bacillati</taxon>
        <taxon>Actinomycetota</taxon>
        <taxon>Actinomycetes</taxon>
        <taxon>Micrococcales</taxon>
        <taxon>Bogoriellaceae</taxon>
        <taxon>Georgenia</taxon>
    </lineage>
</organism>
<name>A0ABR8Z231_9MICO</name>
<dbReference type="InterPro" id="IPR014729">
    <property type="entry name" value="Rossmann-like_a/b/a_fold"/>
</dbReference>
<comment type="caution">
    <text evidence="3">The sequence shown here is derived from an EMBL/GenBank/DDBJ whole genome shotgun (WGS) entry which is preliminary data.</text>
</comment>
<reference evidence="3 4" key="1">
    <citation type="submission" date="2020-08" db="EMBL/GenBank/DDBJ databases">
        <title>A Genomic Blueprint of the Chicken Gut Microbiome.</title>
        <authorList>
            <person name="Gilroy R."/>
            <person name="Ravi A."/>
            <person name="Getino M."/>
            <person name="Pursley I."/>
            <person name="Horton D.L."/>
            <person name="Alikhan N.-F."/>
            <person name="Baker D."/>
            <person name="Gharbi K."/>
            <person name="Hall N."/>
            <person name="Watson M."/>
            <person name="Adriaenssens E.M."/>
            <person name="Foster-Nyarko E."/>
            <person name="Jarju S."/>
            <person name="Secka A."/>
            <person name="Antonio M."/>
            <person name="Oren A."/>
            <person name="Chaudhuri R."/>
            <person name="La Ragione R.M."/>
            <person name="Hildebrand F."/>
            <person name="Pallen M.J."/>
        </authorList>
    </citation>
    <scope>NUCLEOTIDE SEQUENCE [LARGE SCALE GENOMIC DNA]</scope>
    <source>
        <strain evidence="3 4">Sa1BUA1</strain>
    </source>
</reference>
<comment type="similarity">
    <text evidence="1">Belongs to the universal stress protein A family.</text>
</comment>
<keyword evidence="4" id="KW-1185">Reference proteome</keyword>
<sequence length="301" mass="30865">MTSSSDTTRPIVVGVDGSALADAAVLWAAAEADRRGTSLHVVHAFVHLHAVGGYLTVLETADPLEIGGAVCERAARQAREAFPGLTVTTEVRVGRAAPELIKASREATMVVLGARGHGRVTGLLIGSVSQQVAMYAGCPVVVVRGTAERGPVVVGVDGSPASAGALRFAVEHAAATGAAVRAVRAEYVELPMGAPPGDWYSDLVDRSTEATEAARRAVAEAAAEHPAVDIELQVVRRHPEAALVEEAADASLLVVASRGLGGFAGLMLGSVSQGVLSRARATVAVVPGGEEPEHPDDPHVR</sequence>
<dbReference type="EMBL" id="JACSPO010000003">
    <property type="protein sequence ID" value="MBD8062222.1"/>
    <property type="molecule type" value="Genomic_DNA"/>
</dbReference>